<proteinExistence type="predicted"/>
<dbReference type="Pfam" id="PF07949">
    <property type="entry name" value="YbbR"/>
    <property type="match status" value="1"/>
</dbReference>
<dbReference type="PANTHER" id="PTHR37804:SF1">
    <property type="entry name" value="CDAA REGULATORY PROTEIN CDAR"/>
    <property type="match status" value="1"/>
</dbReference>
<evidence type="ECO:0008006" key="3">
    <source>
        <dbReference type="Google" id="ProtNLM"/>
    </source>
</evidence>
<dbReference type="InterPro" id="IPR053154">
    <property type="entry name" value="c-di-AMP_regulator"/>
</dbReference>
<evidence type="ECO:0000313" key="1">
    <source>
        <dbReference type="EMBL" id="OAD46180.1"/>
    </source>
</evidence>
<protein>
    <recommendedName>
        <fullName evidence="3">YbbR-like domain-containing protein</fullName>
    </recommendedName>
</protein>
<dbReference type="Gene3D" id="2.170.120.40">
    <property type="entry name" value="YbbR-like domain"/>
    <property type="match status" value="1"/>
</dbReference>
<accession>A0A176TE80</accession>
<comment type="caution">
    <text evidence="1">The sequence shown here is derived from an EMBL/GenBank/DDBJ whole genome shotgun (WGS) entry which is preliminary data.</text>
</comment>
<dbReference type="InterPro" id="IPR012505">
    <property type="entry name" value="YbbR"/>
</dbReference>
<gene>
    <name evidence="1" type="ORF">LPB303_03935</name>
</gene>
<name>A0A176TE80_9FLAO</name>
<dbReference type="EMBL" id="LVWE01000005">
    <property type="protein sequence ID" value="OAD46180.1"/>
    <property type="molecule type" value="Genomic_DNA"/>
</dbReference>
<dbReference type="AlphaFoldDB" id="A0A176TE80"/>
<evidence type="ECO:0000313" key="2">
    <source>
        <dbReference type="Proteomes" id="UP000076923"/>
    </source>
</evidence>
<dbReference type="STRING" id="1333662.LPB303_03935"/>
<keyword evidence="2" id="KW-1185">Reference proteome</keyword>
<reference evidence="1 2" key="1">
    <citation type="submission" date="2016-02" db="EMBL/GenBank/DDBJ databases">
        <title>Draft genome sequence of Polaribacter atrinae KACC17473.</title>
        <authorList>
            <person name="Shin S.-K."/>
            <person name="Yi H."/>
        </authorList>
    </citation>
    <scope>NUCLEOTIDE SEQUENCE [LARGE SCALE GENOMIC DNA]</scope>
    <source>
        <strain evidence="1 2">KACC 17473</strain>
    </source>
</reference>
<sequence>MWFLITLSREYTTSITFPVNYKNIPQDKLLQNKPTKQIDIIVKSSGFNIIRSGFGDKTITLNANSLRKKSSGSYYFLTKNQVNTIQKQLHSGLELQEIVLDTIYLDIGVLTSKKVALKPNLDIKYQIGYDILEPLAVKPDSILISGPEAEVKKISSINLKLLKLDNIREDFSKKVEIVLPKNANNIKFKSKFTTISGKVEKFTEGTLEVPFTISNLPEGVDLTTLNKTVEVVYVVGLSNFNKIDKNFFEIVCDYKVSKDNNLGYLLPKVIVKPDFIKSFKVIPNKIDFLIQK</sequence>
<dbReference type="Proteomes" id="UP000076923">
    <property type="component" value="Unassembled WGS sequence"/>
</dbReference>
<organism evidence="1 2">
    <name type="scientific">Polaribacter atrinae</name>
    <dbReference type="NCBI Taxonomy" id="1333662"/>
    <lineage>
        <taxon>Bacteria</taxon>
        <taxon>Pseudomonadati</taxon>
        <taxon>Bacteroidota</taxon>
        <taxon>Flavobacteriia</taxon>
        <taxon>Flavobacteriales</taxon>
        <taxon>Flavobacteriaceae</taxon>
    </lineage>
</organism>
<dbReference type="PANTHER" id="PTHR37804">
    <property type="entry name" value="CDAA REGULATORY PROTEIN CDAR"/>
    <property type="match status" value="1"/>
</dbReference>